<accession>A0A841E2T0</accession>
<organism evidence="1 2">
    <name type="scientific">Kribbella solani</name>
    <dbReference type="NCBI Taxonomy" id="236067"/>
    <lineage>
        <taxon>Bacteria</taxon>
        <taxon>Bacillati</taxon>
        <taxon>Actinomycetota</taxon>
        <taxon>Actinomycetes</taxon>
        <taxon>Propionibacteriales</taxon>
        <taxon>Kribbellaceae</taxon>
        <taxon>Kribbella</taxon>
    </lineage>
</organism>
<evidence type="ECO:0000313" key="1">
    <source>
        <dbReference type="EMBL" id="MBB5983346.1"/>
    </source>
</evidence>
<dbReference type="AlphaFoldDB" id="A0A841E2T0"/>
<gene>
    <name evidence="1" type="ORF">HDA44_006687</name>
</gene>
<dbReference type="Proteomes" id="UP000558997">
    <property type="component" value="Unassembled WGS sequence"/>
</dbReference>
<proteinExistence type="predicted"/>
<keyword evidence="2" id="KW-1185">Reference proteome</keyword>
<reference evidence="1 2" key="1">
    <citation type="submission" date="2020-08" db="EMBL/GenBank/DDBJ databases">
        <title>Sequencing the genomes of 1000 actinobacteria strains.</title>
        <authorList>
            <person name="Klenk H.-P."/>
        </authorList>
    </citation>
    <scope>NUCLEOTIDE SEQUENCE [LARGE SCALE GENOMIC DNA]</scope>
    <source>
        <strain evidence="1 2">DSM 17294</strain>
    </source>
</reference>
<name>A0A841E2T0_9ACTN</name>
<evidence type="ECO:0000313" key="2">
    <source>
        <dbReference type="Proteomes" id="UP000558997"/>
    </source>
</evidence>
<dbReference type="RefSeq" id="WP_184841277.1">
    <property type="nucleotide sequence ID" value="NZ_BAAAVN010000023.1"/>
</dbReference>
<protein>
    <submittedName>
        <fullName evidence="1">Uncharacterized protein</fullName>
    </submittedName>
</protein>
<comment type="caution">
    <text evidence="1">The sequence shown here is derived from an EMBL/GenBank/DDBJ whole genome shotgun (WGS) entry which is preliminary data.</text>
</comment>
<dbReference type="EMBL" id="JACHNF010000001">
    <property type="protein sequence ID" value="MBB5983346.1"/>
    <property type="molecule type" value="Genomic_DNA"/>
</dbReference>
<sequence length="47" mass="5060">MTILILIASAGGLLLLYLRSVRRRTAFFTGRTAEAARIGLVTGLLRG</sequence>